<protein>
    <recommendedName>
        <fullName evidence="4">Vegetative cell wall protein gp1</fullName>
    </recommendedName>
</protein>
<evidence type="ECO:0008006" key="4">
    <source>
        <dbReference type="Google" id="ProtNLM"/>
    </source>
</evidence>
<feature type="region of interest" description="Disordered" evidence="1">
    <location>
        <begin position="149"/>
        <end position="232"/>
    </location>
</feature>
<proteinExistence type="predicted"/>
<sequence>MSYSYATPPGHPGAAYYGFSTSTSPSPAGSPSGSPGYSSSRHPFRTHSRHASYADTTTYRASATEARPFSPRFTSNGYYATGAGPNVSRNKSSWSSPPPCHETKRQYSYSHRTPHGAAEDDEYYEYLEEVDGTIYLCRVPRRSAAHTTYKYGSHGTDKYYNQSPKYAEDPESSPYRHRRQASAASTPQRPATTRPGATRPTATPSRSKPQPAPEKATEADARRHHIPAGYSLKNWDPTEEPIMLLGSVFDANSLGKWIYDWTVYHHGPATPLSDMAGELWLLLIQLAGKVKRAEECMPRIRQQDNREMVEDFIESGERLTDKLKKLLKACEAPMLKAGRSGTKSATTQLGKNAGTEFVDSIFGRDRQLEQTEKFMASVRLWNMRFDANCEEILRKPGQHV</sequence>
<feature type="compositionally biased region" description="Low complexity" evidence="1">
    <location>
        <begin position="186"/>
        <end position="204"/>
    </location>
</feature>
<feature type="compositionally biased region" description="Low complexity" evidence="1">
    <location>
        <begin position="18"/>
        <end position="40"/>
    </location>
</feature>
<dbReference type="Proteomes" id="UP001152300">
    <property type="component" value="Unassembled WGS sequence"/>
</dbReference>
<name>A0A9X0AWZ3_9HELO</name>
<feature type="region of interest" description="Disordered" evidence="1">
    <location>
        <begin position="84"/>
        <end position="116"/>
    </location>
</feature>
<organism evidence="2 3">
    <name type="scientific">Sclerotinia nivalis</name>
    <dbReference type="NCBI Taxonomy" id="352851"/>
    <lineage>
        <taxon>Eukaryota</taxon>
        <taxon>Fungi</taxon>
        <taxon>Dikarya</taxon>
        <taxon>Ascomycota</taxon>
        <taxon>Pezizomycotina</taxon>
        <taxon>Leotiomycetes</taxon>
        <taxon>Helotiales</taxon>
        <taxon>Sclerotiniaceae</taxon>
        <taxon>Sclerotinia</taxon>
    </lineage>
</organism>
<dbReference type="EMBL" id="JAPEIS010000001">
    <property type="protein sequence ID" value="KAJ8069953.1"/>
    <property type="molecule type" value="Genomic_DNA"/>
</dbReference>
<comment type="caution">
    <text evidence="2">The sequence shown here is derived from an EMBL/GenBank/DDBJ whole genome shotgun (WGS) entry which is preliminary data.</text>
</comment>
<dbReference type="OrthoDB" id="5398854at2759"/>
<dbReference type="AlphaFoldDB" id="A0A9X0AWZ3"/>
<evidence type="ECO:0000313" key="3">
    <source>
        <dbReference type="Proteomes" id="UP001152300"/>
    </source>
</evidence>
<accession>A0A9X0AWZ3</accession>
<evidence type="ECO:0000313" key="2">
    <source>
        <dbReference type="EMBL" id="KAJ8069953.1"/>
    </source>
</evidence>
<reference evidence="2" key="1">
    <citation type="submission" date="2022-11" db="EMBL/GenBank/DDBJ databases">
        <title>Genome Resource of Sclerotinia nivalis Strain SnTB1, a Plant Pathogen Isolated from American Ginseng.</title>
        <authorList>
            <person name="Fan S."/>
        </authorList>
    </citation>
    <scope>NUCLEOTIDE SEQUENCE</scope>
    <source>
        <strain evidence="2">SnTB1</strain>
    </source>
</reference>
<feature type="region of interest" description="Disordered" evidence="1">
    <location>
        <begin position="1"/>
        <end position="68"/>
    </location>
</feature>
<evidence type="ECO:0000256" key="1">
    <source>
        <dbReference type="SAM" id="MobiDB-lite"/>
    </source>
</evidence>
<gene>
    <name evidence="2" type="ORF">OCU04_000359</name>
</gene>
<keyword evidence="3" id="KW-1185">Reference proteome</keyword>